<dbReference type="InterPro" id="IPR029070">
    <property type="entry name" value="Chitinase_insertion_sf"/>
</dbReference>
<protein>
    <recommendedName>
        <fullName evidence="1">GH18 domain-containing protein</fullName>
    </recommendedName>
</protein>
<proteinExistence type="predicted"/>
<sequence>MAFSACTDSVVKSGYWFFGRDFNWPVSKIPSELFTHLYAGFAKVDDDGTVSTVLEQYSDQFRTFTDTVRVRCPQVKTLLSISGEGSPISPVVADTEKRQTFIRTSIELAWDLGFDGLDLGWLYPSNDDQKDQLSHFLNEWRSAVDKEVKKTVGIKPLLLTAAVFYHSVNNTFNYPIQAINEKLDWINVLAIDFYTPKSDSSPEETGPVHAWNTQPVPKARCGRVGIEEWIKNGIVTNKIDPVAYRDVQKEVELWRGIYETVYDSNYIAVYWHEINGEKWIDYDDALCIFGRVRGARTRNLGGYFAWHLATDDDN</sequence>
<feature type="domain" description="GH18" evidence="1">
    <location>
        <begin position="10"/>
        <end position="314"/>
    </location>
</feature>
<organism evidence="2 3">
    <name type="scientific">Juglans regia</name>
    <name type="common">English walnut</name>
    <dbReference type="NCBI Taxonomy" id="51240"/>
    <lineage>
        <taxon>Eukaryota</taxon>
        <taxon>Viridiplantae</taxon>
        <taxon>Streptophyta</taxon>
        <taxon>Embryophyta</taxon>
        <taxon>Tracheophyta</taxon>
        <taxon>Spermatophyta</taxon>
        <taxon>Magnoliopsida</taxon>
        <taxon>eudicotyledons</taxon>
        <taxon>Gunneridae</taxon>
        <taxon>Pentapetalae</taxon>
        <taxon>rosids</taxon>
        <taxon>fabids</taxon>
        <taxon>Fagales</taxon>
        <taxon>Juglandaceae</taxon>
        <taxon>Juglans</taxon>
    </lineage>
</organism>
<dbReference type="SMR" id="A0A834CW26"/>
<dbReference type="GO" id="GO:0005975">
    <property type="term" value="P:carbohydrate metabolic process"/>
    <property type="evidence" value="ECO:0007669"/>
    <property type="project" value="InterPro"/>
</dbReference>
<evidence type="ECO:0000313" key="3">
    <source>
        <dbReference type="Proteomes" id="UP000619265"/>
    </source>
</evidence>
<reference evidence="2" key="2">
    <citation type="submission" date="2020-03" db="EMBL/GenBank/DDBJ databases">
        <title>Walnut 2.0.</title>
        <authorList>
            <person name="Marrano A."/>
            <person name="Britton M."/>
            <person name="Zimin A.V."/>
            <person name="Zaini P.A."/>
            <person name="Workman R."/>
            <person name="Puiu D."/>
            <person name="Bianco L."/>
            <person name="Allen B.J."/>
            <person name="Troggio M."/>
            <person name="Leslie C.A."/>
            <person name="Timp W."/>
            <person name="Dendekar A."/>
            <person name="Salzberg S.L."/>
            <person name="Neale D.B."/>
        </authorList>
    </citation>
    <scope>NUCLEOTIDE SEQUENCE</scope>
    <source>
        <tissue evidence="2">Leaves</tissue>
    </source>
</reference>
<dbReference type="Pfam" id="PF00704">
    <property type="entry name" value="Glyco_hydro_18"/>
    <property type="match status" value="1"/>
</dbReference>
<dbReference type="PANTHER" id="PTHR11177:SF383">
    <property type="entry name" value="GLYCOSYL HYDROLASE FAMILY PROTEIN WITH CHITINASE INSERTION DOMAIN-CONTAINING PROTEIN"/>
    <property type="match status" value="1"/>
</dbReference>
<dbReference type="InterPro" id="IPR001223">
    <property type="entry name" value="Glyco_hydro18_cat"/>
</dbReference>
<dbReference type="SMART" id="SM00636">
    <property type="entry name" value="Glyco_18"/>
    <property type="match status" value="1"/>
</dbReference>
<dbReference type="Proteomes" id="UP000619265">
    <property type="component" value="Unassembled WGS sequence"/>
</dbReference>
<dbReference type="Gene3D" id="3.10.50.10">
    <property type="match status" value="1"/>
</dbReference>
<name>A0A834CW26_JUGRE</name>
<dbReference type="Gene3D" id="3.20.20.80">
    <property type="entry name" value="Glycosidases"/>
    <property type="match status" value="2"/>
</dbReference>
<dbReference type="InterPro" id="IPR017853">
    <property type="entry name" value="GH"/>
</dbReference>
<dbReference type="Gramene" id="Jr06_19850_p1">
    <property type="protein sequence ID" value="cds.Jr06_19850_p1"/>
    <property type="gene ID" value="Jr06_19850"/>
</dbReference>
<accession>A0A834CW26</accession>
<evidence type="ECO:0000313" key="2">
    <source>
        <dbReference type="EMBL" id="KAF5469585.1"/>
    </source>
</evidence>
<gene>
    <name evidence="2" type="ORF">F2P56_013648</name>
</gene>
<evidence type="ECO:0000259" key="1">
    <source>
        <dbReference type="PROSITE" id="PS51910"/>
    </source>
</evidence>
<dbReference type="InterPro" id="IPR050314">
    <property type="entry name" value="Glycosyl_Hydrlase_18"/>
</dbReference>
<dbReference type="GO" id="GO:0008061">
    <property type="term" value="F:chitin binding"/>
    <property type="evidence" value="ECO:0007669"/>
    <property type="project" value="InterPro"/>
</dbReference>
<dbReference type="InterPro" id="IPR011583">
    <property type="entry name" value="Chitinase_II/V-like_cat"/>
</dbReference>
<dbReference type="PROSITE" id="PS51910">
    <property type="entry name" value="GH18_2"/>
    <property type="match status" value="1"/>
</dbReference>
<dbReference type="AlphaFoldDB" id="A0A834CW26"/>
<dbReference type="EMBL" id="LIHL02000006">
    <property type="protein sequence ID" value="KAF5469585.1"/>
    <property type="molecule type" value="Genomic_DNA"/>
</dbReference>
<dbReference type="SUPFAM" id="SSF51445">
    <property type="entry name" value="(Trans)glycosidases"/>
    <property type="match status" value="1"/>
</dbReference>
<comment type="caution">
    <text evidence="2">The sequence shown here is derived from an EMBL/GenBank/DDBJ whole genome shotgun (WGS) entry which is preliminary data.</text>
</comment>
<dbReference type="PANTHER" id="PTHR11177">
    <property type="entry name" value="CHITINASE"/>
    <property type="match status" value="1"/>
</dbReference>
<reference evidence="2" key="1">
    <citation type="submission" date="2015-10" db="EMBL/GenBank/DDBJ databases">
        <authorList>
            <person name="Martinez-Garcia P.J."/>
            <person name="Crepeau M.W."/>
            <person name="Puiu D."/>
            <person name="Gonzalez-Ibeas D."/>
            <person name="Whalen J."/>
            <person name="Stevens K."/>
            <person name="Paul R."/>
            <person name="Butterfield T."/>
            <person name="Britton M."/>
            <person name="Reagan R."/>
            <person name="Chakraborty S."/>
            <person name="Walawage S.L."/>
            <person name="Vasquez-Gross H.A."/>
            <person name="Cardeno C."/>
            <person name="Famula R."/>
            <person name="Pratt K."/>
            <person name="Kuruganti S."/>
            <person name="Aradhya M.K."/>
            <person name="Leslie C.A."/>
            <person name="Dandekar A.M."/>
            <person name="Salzberg S.L."/>
            <person name="Wegrzyn J.L."/>
            <person name="Langley C.H."/>
            <person name="Neale D.B."/>
        </authorList>
    </citation>
    <scope>NUCLEOTIDE SEQUENCE</scope>
    <source>
        <tissue evidence="2">Leaves</tissue>
    </source>
</reference>